<evidence type="ECO:0000313" key="2">
    <source>
        <dbReference type="EMBL" id="SQI32631.1"/>
    </source>
</evidence>
<evidence type="ECO:0000313" key="3">
    <source>
        <dbReference type="Proteomes" id="UP000249091"/>
    </source>
</evidence>
<feature type="transmembrane region" description="Helical" evidence="1">
    <location>
        <begin position="106"/>
        <end position="126"/>
    </location>
</feature>
<dbReference type="GO" id="GO:0016787">
    <property type="term" value="F:hydrolase activity"/>
    <property type="evidence" value="ECO:0007669"/>
    <property type="project" value="UniProtKB-KW"/>
</dbReference>
<organism evidence="2 3">
    <name type="scientific">Rhodococcus coprophilus</name>
    <dbReference type="NCBI Taxonomy" id="38310"/>
    <lineage>
        <taxon>Bacteria</taxon>
        <taxon>Bacillati</taxon>
        <taxon>Actinomycetota</taxon>
        <taxon>Actinomycetes</taxon>
        <taxon>Mycobacteriales</taxon>
        <taxon>Nocardiaceae</taxon>
        <taxon>Rhodococcus</taxon>
    </lineage>
</organism>
<sequence length="279" mass="29484">MRRKVLSEMVMGPTHAVSGALVGLIVADVLPREWGGPTSTAEAFAFAAVCSGAALLPDLDTAQSTVSRSFGPVSQVAARGIDKVSLGYYSITKGRKDRKRRGGHRTMTHTALFAALLGTGVSLLVARFDREAIIAVLFVTLGLALRGLFGSWAKKNGWFAVTAVAAVLSILTWRWFPGEVGSTGLGVAVALGCVTHCVGDAITKEGIPFFAPFVPWRGSRWWEIKLPKLVAIRAGGPFEVTILGPALTVATVAFGVWSIDGAPEYIIETLEASGLAFLT</sequence>
<evidence type="ECO:0000256" key="1">
    <source>
        <dbReference type="SAM" id="Phobius"/>
    </source>
</evidence>
<dbReference type="Pfam" id="PF04307">
    <property type="entry name" value="YdjM"/>
    <property type="match status" value="2"/>
</dbReference>
<proteinExistence type="predicted"/>
<keyword evidence="1" id="KW-0472">Membrane</keyword>
<feature type="transmembrane region" description="Helical" evidence="1">
    <location>
        <begin position="156"/>
        <end position="176"/>
    </location>
</feature>
<protein>
    <submittedName>
        <fullName evidence="2">Predicted membrane-bound metal-dependent hydrolase (DUF457)</fullName>
    </submittedName>
</protein>
<dbReference type="STRING" id="1219011.GCA_001895045_04061"/>
<keyword evidence="2" id="KW-0378">Hydrolase</keyword>
<keyword evidence="3" id="KW-1185">Reference proteome</keyword>
<keyword evidence="1" id="KW-1133">Transmembrane helix</keyword>
<feature type="transmembrane region" description="Helical" evidence="1">
    <location>
        <begin position="132"/>
        <end position="149"/>
    </location>
</feature>
<gene>
    <name evidence="2" type="ORF">NCTC10994_02284</name>
</gene>
<dbReference type="Proteomes" id="UP000249091">
    <property type="component" value="Chromosome 1"/>
</dbReference>
<reference evidence="2 3" key="1">
    <citation type="submission" date="2018-06" db="EMBL/GenBank/DDBJ databases">
        <authorList>
            <consortium name="Pathogen Informatics"/>
            <person name="Doyle S."/>
        </authorList>
    </citation>
    <scope>NUCLEOTIDE SEQUENCE [LARGE SCALE GENOMIC DNA]</scope>
    <source>
        <strain evidence="2 3">NCTC10994</strain>
    </source>
</reference>
<keyword evidence="1" id="KW-0812">Transmembrane</keyword>
<dbReference type="AlphaFoldDB" id="A0A2X4U0E0"/>
<dbReference type="InterPro" id="IPR007404">
    <property type="entry name" value="YdjM-like"/>
</dbReference>
<accession>A0A2X4U0E0</accession>
<dbReference type="EMBL" id="LS483468">
    <property type="protein sequence ID" value="SQI32631.1"/>
    <property type="molecule type" value="Genomic_DNA"/>
</dbReference>
<name>A0A2X4U0E0_9NOCA</name>
<dbReference type="KEGG" id="rcr:NCTC10994_02284"/>